<proteinExistence type="predicted"/>
<evidence type="ECO:0000256" key="1">
    <source>
        <dbReference type="ARBA" id="ARBA00002629"/>
    </source>
</evidence>
<dbReference type="OrthoDB" id="9784962at2"/>
<dbReference type="FunFam" id="1.10.260.40:FF:000002">
    <property type="entry name" value="HTH-type transcriptional repressor PurR"/>
    <property type="match status" value="1"/>
</dbReference>
<dbReference type="PRINTS" id="PR00036">
    <property type="entry name" value="HTHLACI"/>
</dbReference>
<evidence type="ECO:0000313" key="7">
    <source>
        <dbReference type="EMBL" id="SEV87627.1"/>
    </source>
</evidence>
<organism evidence="7 8">
    <name type="scientific">Aliicoccus persicus</name>
    <dbReference type="NCBI Taxonomy" id="930138"/>
    <lineage>
        <taxon>Bacteria</taxon>
        <taxon>Bacillati</taxon>
        <taxon>Bacillota</taxon>
        <taxon>Bacilli</taxon>
        <taxon>Bacillales</taxon>
        <taxon>Staphylococcaceae</taxon>
        <taxon>Aliicoccus</taxon>
    </lineage>
</organism>
<keyword evidence="8" id="KW-1185">Reference proteome</keyword>
<reference evidence="7 8" key="1">
    <citation type="submission" date="2016-10" db="EMBL/GenBank/DDBJ databases">
        <authorList>
            <person name="Varghese N."/>
            <person name="Submissions S."/>
        </authorList>
    </citation>
    <scope>NUCLEOTIDE SEQUENCE [LARGE SCALE GENOMIC DNA]</scope>
    <source>
        <strain evidence="7 8">IBRC-M10081</strain>
    </source>
</reference>
<gene>
    <name evidence="7" type="ORF">SAMN05192557_0664</name>
</gene>
<evidence type="ECO:0000256" key="2">
    <source>
        <dbReference type="ARBA" id="ARBA00019435"/>
    </source>
</evidence>
<evidence type="ECO:0000256" key="3">
    <source>
        <dbReference type="ARBA" id="ARBA00023015"/>
    </source>
</evidence>
<dbReference type="Pfam" id="PF13377">
    <property type="entry name" value="Peripla_BP_3"/>
    <property type="match status" value="1"/>
</dbReference>
<dbReference type="PROSITE" id="PS50932">
    <property type="entry name" value="HTH_LACI_2"/>
    <property type="match status" value="1"/>
</dbReference>
<name>A0A662Z256_9STAP</name>
<keyword evidence="4" id="KW-0238">DNA-binding</keyword>
<evidence type="ECO:0000259" key="6">
    <source>
        <dbReference type="PROSITE" id="PS50932"/>
    </source>
</evidence>
<dbReference type="InterPro" id="IPR000843">
    <property type="entry name" value="HTH_LacI"/>
</dbReference>
<dbReference type="InterPro" id="IPR028082">
    <property type="entry name" value="Peripla_BP_I"/>
</dbReference>
<comment type="function">
    <text evidence="1">Global transcriptional regulator of carbon catabolite repression (CCR) and carbon catabolite activation (CCA), which ensures optimal energy usage under diverse conditions.</text>
</comment>
<dbReference type="Proteomes" id="UP000243605">
    <property type="component" value="Unassembled WGS sequence"/>
</dbReference>
<dbReference type="SMART" id="SM00354">
    <property type="entry name" value="HTH_LACI"/>
    <property type="match status" value="1"/>
</dbReference>
<dbReference type="PANTHER" id="PTHR30146">
    <property type="entry name" value="LACI-RELATED TRANSCRIPTIONAL REPRESSOR"/>
    <property type="match status" value="1"/>
</dbReference>
<evidence type="ECO:0000256" key="4">
    <source>
        <dbReference type="ARBA" id="ARBA00023125"/>
    </source>
</evidence>
<dbReference type="InterPro" id="IPR046335">
    <property type="entry name" value="LacI/GalR-like_sensor"/>
</dbReference>
<evidence type="ECO:0000256" key="5">
    <source>
        <dbReference type="ARBA" id="ARBA00023163"/>
    </source>
</evidence>
<dbReference type="RefSeq" id="WP_091473853.1">
    <property type="nucleotide sequence ID" value="NZ_FOIT01000001.1"/>
</dbReference>
<accession>A0A662Z256</accession>
<dbReference type="SUPFAM" id="SSF47413">
    <property type="entry name" value="lambda repressor-like DNA-binding domains"/>
    <property type="match status" value="1"/>
</dbReference>
<dbReference type="Gene3D" id="1.10.260.40">
    <property type="entry name" value="lambda repressor-like DNA-binding domains"/>
    <property type="match status" value="1"/>
</dbReference>
<sequence>MTVTIYDVAKEAKVSMATVSRVLNGNPNVKPETRKRVQEVIDRLNYRPNAVARGLASKRTTTVGVIIPDISSLYYSALVRGLDDVAEMYQYQTIITNTDFNPEAERDALFNFMSKQVDGIIYLGGILNEDTLKDIENTSIPVVLCGTSEHDDKFASVNIDVEAAMDTVIQDFIDKGHKKCAFVKGYYSEQLMYHFERGIRRSFERNNLEFKDEWVIDGFSKYDEAPEIYKILKEKDLDIVISMNDAIAIGIIHAAQEDGKNVPEDMEVLSCANTRLVHMSRPTLSSVRTPLYDIGAVGMRLLTKYMKGEAVSHPDVILPHYIDYRGSTKK</sequence>
<dbReference type="SUPFAM" id="SSF53822">
    <property type="entry name" value="Periplasmic binding protein-like I"/>
    <property type="match status" value="1"/>
</dbReference>
<dbReference type="Gene3D" id="3.40.50.2300">
    <property type="match status" value="2"/>
</dbReference>
<dbReference type="GO" id="GO:0000976">
    <property type="term" value="F:transcription cis-regulatory region binding"/>
    <property type="evidence" value="ECO:0007669"/>
    <property type="project" value="TreeGrafter"/>
</dbReference>
<evidence type="ECO:0000313" key="8">
    <source>
        <dbReference type="Proteomes" id="UP000243605"/>
    </source>
</evidence>
<protein>
    <recommendedName>
        <fullName evidence="2">Catabolite control protein A</fullName>
    </recommendedName>
</protein>
<dbReference type="PROSITE" id="PS00356">
    <property type="entry name" value="HTH_LACI_1"/>
    <property type="match status" value="1"/>
</dbReference>
<keyword evidence="5" id="KW-0804">Transcription</keyword>
<dbReference type="CDD" id="cd06298">
    <property type="entry name" value="PBP1_CcpA"/>
    <property type="match status" value="1"/>
</dbReference>
<dbReference type="CDD" id="cd01392">
    <property type="entry name" value="HTH_LacI"/>
    <property type="match status" value="1"/>
</dbReference>
<dbReference type="AlphaFoldDB" id="A0A662Z256"/>
<dbReference type="GO" id="GO:0003700">
    <property type="term" value="F:DNA-binding transcription factor activity"/>
    <property type="evidence" value="ECO:0007669"/>
    <property type="project" value="TreeGrafter"/>
</dbReference>
<dbReference type="Pfam" id="PF00356">
    <property type="entry name" value="LacI"/>
    <property type="match status" value="1"/>
</dbReference>
<dbReference type="PANTHER" id="PTHR30146:SF150">
    <property type="entry name" value="ARABINOSE METABOLISM TRANSCRIPTIONAL REPRESSOR"/>
    <property type="match status" value="1"/>
</dbReference>
<dbReference type="EMBL" id="FOIT01000001">
    <property type="protein sequence ID" value="SEV87627.1"/>
    <property type="molecule type" value="Genomic_DNA"/>
</dbReference>
<feature type="domain" description="HTH lacI-type" evidence="6">
    <location>
        <begin position="3"/>
        <end position="57"/>
    </location>
</feature>
<dbReference type="InterPro" id="IPR010982">
    <property type="entry name" value="Lambda_DNA-bd_dom_sf"/>
</dbReference>
<keyword evidence="3" id="KW-0805">Transcription regulation</keyword>